<evidence type="ECO:0000259" key="1">
    <source>
        <dbReference type="Pfam" id="PF13837"/>
    </source>
</evidence>
<gene>
    <name evidence="2" type="ORF">PHAECO_LOCUS4611</name>
</gene>
<protein>
    <recommendedName>
        <fullName evidence="1">Myb/SANT-like DNA-binding domain-containing protein</fullName>
    </recommendedName>
</protein>
<reference evidence="2" key="2">
    <citation type="submission" date="2022-10" db="EMBL/GenBank/DDBJ databases">
        <authorList>
            <consortium name="ENA_rothamsted_submissions"/>
            <consortium name="culmorum"/>
            <person name="King R."/>
        </authorList>
    </citation>
    <scope>NUCLEOTIDE SEQUENCE</scope>
</reference>
<dbReference type="EMBL" id="OU896721">
    <property type="protein sequence ID" value="CAH1154000.1"/>
    <property type="molecule type" value="Genomic_DNA"/>
</dbReference>
<dbReference type="OrthoDB" id="6712663at2759"/>
<evidence type="ECO:0000313" key="3">
    <source>
        <dbReference type="Proteomes" id="UP001153737"/>
    </source>
</evidence>
<keyword evidence="3" id="KW-1185">Reference proteome</keyword>
<name>A0A9P0DG74_PHACE</name>
<feature type="domain" description="Myb/SANT-like DNA-binding" evidence="1">
    <location>
        <begin position="117"/>
        <end position="188"/>
    </location>
</feature>
<dbReference type="Pfam" id="PF13837">
    <property type="entry name" value="Myb_DNA-bind_4"/>
    <property type="match status" value="1"/>
</dbReference>
<reference evidence="2" key="1">
    <citation type="submission" date="2022-01" db="EMBL/GenBank/DDBJ databases">
        <authorList>
            <person name="King R."/>
        </authorList>
    </citation>
    <scope>NUCLEOTIDE SEQUENCE</scope>
</reference>
<accession>A0A9P0DG74</accession>
<dbReference type="Proteomes" id="UP001153737">
    <property type="component" value="Chromosome 15"/>
</dbReference>
<dbReference type="Gene3D" id="1.10.10.60">
    <property type="entry name" value="Homeodomain-like"/>
    <property type="match status" value="1"/>
</dbReference>
<dbReference type="InterPro" id="IPR044822">
    <property type="entry name" value="Myb_DNA-bind_4"/>
</dbReference>
<dbReference type="AlphaFoldDB" id="A0A9P0DG74"/>
<organism evidence="2 3">
    <name type="scientific">Phaedon cochleariae</name>
    <name type="common">Mustard beetle</name>
    <dbReference type="NCBI Taxonomy" id="80249"/>
    <lineage>
        <taxon>Eukaryota</taxon>
        <taxon>Metazoa</taxon>
        <taxon>Ecdysozoa</taxon>
        <taxon>Arthropoda</taxon>
        <taxon>Hexapoda</taxon>
        <taxon>Insecta</taxon>
        <taxon>Pterygota</taxon>
        <taxon>Neoptera</taxon>
        <taxon>Endopterygota</taxon>
        <taxon>Coleoptera</taxon>
        <taxon>Polyphaga</taxon>
        <taxon>Cucujiformia</taxon>
        <taxon>Chrysomeloidea</taxon>
        <taxon>Chrysomelidae</taxon>
        <taxon>Chrysomelinae</taxon>
        <taxon>Chrysomelini</taxon>
        <taxon>Phaedon</taxon>
    </lineage>
</organism>
<evidence type="ECO:0000313" key="2">
    <source>
        <dbReference type="EMBL" id="CAH1154000.1"/>
    </source>
</evidence>
<sequence length="194" mass="22167">MMTSAQTSGDELLHTIELIYNDEQFSVAVDQETYEELLSDEDKLERYTRAVYKTIYQKNIPTSERISFIESSVQSLSEYSADQDSLSTASSSSTSSCASTTSTETLICTPTVLENFKWTREASKLLIDVRIEKEKEFNRPICKKKKLWSQIAKEVNTIGNLKVSGEMCDTEFRNLMTTYKINEKKNHNRVVKAV</sequence>
<proteinExistence type="predicted"/>